<protein>
    <recommendedName>
        <fullName evidence="3">Phage integrase family protein</fullName>
    </recommendedName>
</protein>
<comment type="caution">
    <text evidence="1">The sequence shown here is derived from an EMBL/GenBank/DDBJ whole genome shotgun (WGS) entry which is preliminary data.</text>
</comment>
<organism evidence="1 2">
    <name type="scientific">Herminiimonas fonticola</name>
    <dbReference type="NCBI Taxonomy" id="303380"/>
    <lineage>
        <taxon>Bacteria</taxon>
        <taxon>Pseudomonadati</taxon>
        <taxon>Pseudomonadota</taxon>
        <taxon>Betaproteobacteria</taxon>
        <taxon>Burkholderiales</taxon>
        <taxon>Oxalobacteraceae</taxon>
        <taxon>Herminiimonas</taxon>
    </lineage>
</organism>
<name>A0A4R6G5D9_9BURK</name>
<dbReference type="SUPFAM" id="SSF56349">
    <property type="entry name" value="DNA breaking-rejoining enzymes"/>
    <property type="match status" value="1"/>
</dbReference>
<dbReference type="Proteomes" id="UP000294737">
    <property type="component" value="Unassembled WGS sequence"/>
</dbReference>
<sequence>MRILTNVWETHYLVVISIMEYTYARLYDPIGEDYACDMKTVQHEARYLASFVEYLQSRKIFETADIGHHDIQDYVKWLIRRRGQALKKKIKTEAADLDWVDVRIRALQSYHSYNKRVSQQLPIRPLHGHSIFKYLGKRRRRTEENRTPLIPKEVWDPFLCAALDYVEYFADDILSGQSAIEDIRANVLPLARMAKNFSSNNFTARKIKPRLNAITEFSINPNSGIAWRERWVNVDDLRVELFTLYQACLVVVSCLSGIRESELALIQVDGFQEQTDVDGVSKRYTVISRMIKGNIDRQLIWEVNRPVYQACHVIKKMTSYARSHRACNELFIRSWYRGAGEQFQTDLRKDCLGRSTKGSILPLGPDAMSLALKNFGARLDVAIQGTYRLPLVDGEKWNFTMRQPRRTLASRIAREPFGLIAGMLHYKHVKLTTFLGYAGKDPSWIQDLAMEEFSANEEFLGQIWEDIQDGALAGARGHELIHEFKGMAGDIKKNSLQYFIENNRRNLHVGLLNYCLFQRDRALCLTNKKSDLPEKPVINACYPERCANSCISKNHIPIWQAQLNDAQAMLNHKNVSIPQKIALTDDIAKSLHILNQLNGTC</sequence>
<evidence type="ECO:0000313" key="2">
    <source>
        <dbReference type="Proteomes" id="UP000294737"/>
    </source>
</evidence>
<reference evidence="1 2" key="1">
    <citation type="submission" date="2019-03" db="EMBL/GenBank/DDBJ databases">
        <title>Genomic Encyclopedia of Type Strains, Phase IV (KMG-IV): sequencing the most valuable type-strain genomes for metagenomic binning, comparative biology and taxonomic classification.</title>
        <authorList>
            <person name="Goeker M."/>
        </authorList>
    </citation>
    <scope>NUCLEOTIDE SEQUENCE [LARGE SCALE GENOMIC DNA]</scope>
    <source>
        <strain evidence="1 2">DSM 18555</strain>
    </source>
</reference>
<proteinExistence type="predicted"/>
<accession>A0A4R6G5D9</accession>
<keyword evidence="2" id="KW-1185">Reference proteome</keyword>
<dbReference type="EMBL" id="SNWF01000005">
    <property type="protein sequence ID" value="TDN89657.1"/>
    <property type="molecule type" value="Genomic_DNA"/>
</dbReference>
<dbReference type="GO" id="GO:0003677">
    <property type="term" value="F:DNA binding"/>
    <property type="evidence" value="ECO:0007669"/>
    <property type="project" value="InterPro"/>
</dbReference>
<dbReference type="AlphaFoldDB" id="A0A4R6G5D9"/>
<dbReference type="InterPro" id="IPR011010">
    <property type="entry name" value="DNA_brk_join_enz"/>
</dbReference>
<gene>
    <name evidence="1" type="ORF">EV677_1717</name>
</gene>
<evidence type="ECO:0008006" key="3">
    <source>
        <dbReference type="Google" id="ProtNLM"/>
    </source>
</evidence>
<evidence type="ECO:0000313" key="1">
    <source>
        <dbReference type="EMBL" id="TDN89657.1"/>
    </source>
</evidence>